<comment type="catalytic activity">
    <reaction evidence="12">
        <text>Couples ATP hydrolysis with the unwinding of duplex DNA by translocating in the 3'-5' direction.</text>
        <dbReference type="EC" id="5.6.2.4"/>
    </reaction>
</comment>
<feature type="binding site" evidence="12">
    <location>
        <position position="463"/>
    </location>
    <ligand>
        <name>Zn(2+)</name>
        <dbReference type="ChEBI" id="CHEBI:29105"/>
        <label>2</label>
    </ligand>
</feature>
<dbReference type="GO" id="GO:0006310">
    <property type="term" value="P:DNA recombination"/>
    <property type="evidence" value="ECO:0007669"/>
    <property type="project" value="InterPro"/>
</dbReference>
<keyword evidence="1 12" id="KW-0639">Primosome</keyword>
<evidence type="ECO:0000313" key="16">
    <source>
        <dbReference type="EMBL" id="TQE99797.1"/>
    </source>
</evidence>
<dbReference type="CDD" id="cd18804">
    <property type="entry name" value="SF2_C_priA"/>
    <property type="match status" value="1"/>
</dbReference>
<dbReference type="GO" id="GO:0008270">
    <property type="term" value="F:zinc ion binding"/>
    <property type="evidence" value="ECO:0007669"/>
    <property type="project" value="UniProtKB-UniRule"/>
</dbReference>
<dbReference type="Pfam" id="PF17764">
    <property type="entry name" value="PriA_3primeBD"/>
    <property type="match status" value="1"/>
</dbReference>
<evidence type="ECO:0000256" key="13">
    <source>
        <dbReference type="SAM" id="MobiDB-lite"/>
    </source>
</evidence>
<dbReference type="GO" id="GO:0003677">
    <property type="term" value="F:DNA binding"/>
    <property type="evidence" value="ECO:0007669"/>
    <property type="project" value="UniProtKB-UniRule"/>
</dbReference>
<dbReference type="PANTHER" id="PTHR30580">
    <property type="entry name" value="PRIMOSOMAL PROTEIN N"/>
    <property type="match status" value="1"/>
</dbReference>
<dbReference type="SMART" id="SM00487">
    <property type="entry name" value="DEXDc"/>
    <property type="match status" value="1"/>
</dbReference>
<dbReference type="GO" id="GO:0016887">
    <property type="term" value="F:ATP hydrolysis activity"/>
    <property type="evidence" value="ECO:0007669"/>
    <property type="project" value="RHEA"/>
</dbReference>
<keyword evidence="2 12" id="KW-0235">DNA replication</keyword>
<evidence type="ECO:0000256" key="9">
    <source>
        <dbReference type="ARBA" id="ARBA00023125"/>
    </source>
</evidence>
<dbReference type="Pfam" id="PF00270">
    <property type="entry name" value="DEAD"/>
    <property type="match status" value="1"/>
</dbReference>
<dbReference type="EMBL" id="VIFK01000039">
    <property type="protein sequence ID" value="TQE99797.1"/>
    <property type="molecule type" value="Genomic_DNA"/>
</dbReference>
<dbReference type="GO" id="GO:0006270">
    <property type="term" value="P:DNA replication initiation"/>
    <property type="evidence" value="ECO:0007669"/>
    <property type="project" value="TreeGrafter"/>
</dbReference>
<dbReference type="InterPro" id="IPR040498">
    <property type="entry name" value="PriA_CRR"/>
</dbReference>
<keyword evidence="9 12" id="KW-0238">DNA-binding</keyword>
<dbReference type="FunFam" id="3.40.50.300:FF:000489">
    <property type="entry name" value="Primosome assembly protein PriA"/>
    <property type="match status" value="1"/>
</dbReference>
<keyword evidence="8 12" id="KW-0067">ATP-binding</keyword>
<dbReference type="AlphaFoldDB" id="A0A540VSR6"/>
<evidence type="ECO:0000256" key="7">
    <source>
        <dbReference type="ARBA" id="ARBA00022833"/>
    </source>
</evidence>
<dbReference type="Gene3D" id="3.40.1440.60">
    <property type="entry name" value="PriA, 3(prime) DNA-binding domain"/>
    <property type="match status" value="1"/>
</dbReference>
<proteinExistence type="inferred from homology"/>
<dbReference type="InterPro" id="IPR005259">
    <property type="entry name" value="PriA"/>
</dbReference>
<evidence type="ECO:0000256" key="8">
    <source>
        <dbReference type="ARBA" id="ARBA00022840"/>
    </source>
</evidence>
<dbReference type="PROSITE" id="PS51192">
    <property type="entry name" value="HELICASE_ATP_BIND_1"/>
    <property type="match status" value="1"/>
</dbReference>
<comment type="caution">
    <text evidence="16">The sequence shown here is derived from an EMBL/GenBank/DDBJ whole genome shotgun (WGS) entry which is preliminary data.</text>
</comment>
<feature type="binding site" evidence="12">
    <location>
        <position position="479"/>
    </location>
    <ligand>
        <name>Zn(2+)</name>
        <dbReference type="ChEBI" id="CHEBI:29105"/>
        <label>1</label>
    </ligand>
</feature>
<evidence type="ECO:0000256" key="6">
    <source>
        <dbReference type="ARBA" id="ARBA00022806"/>
    </source>
</evidence>
<evidence type="ECO:0000256" key="12">
    <source>
        <dbReference type="HAMAP-Rule" id="MF_00983"/>
    </source>
</evidence>
<dbReference type="GO" id="GO:1990077">
    <property type="term" value="C:primosome complex"/>
    <property type="evidence" value="ECO:0007669"/>
    <property type="project" value="UniProtKB-UniRule"/>
</dbReference>
<protein>
    <recommendedName>
        <fullName evidence="12">Replication restart protein PriA</fullName>
    </recommendedName>
    <alternativeName>
        <fullName evidence="12">ATP-dependent DNA helicase PriA</fullName>
        <ecNumber evidence="12">5.6.2.4</ecNumber>
    </alternativeName>
    <alternativeName>
        <fullName evidence="12">DNA 3'-5' helicase PriA</fullName>
    </alternativeName>
</protein>
<comment type="catalytic activity">
    <reaction evidence="11 12">
        <text>ATP + H2O = ADP + phosphate + H(+)</text>
        <dbReference type="Rhea" id="RHEA:13065"/>
        <dbReference type="ChEBI" id="CHEBI:15377"/>
        <dbReference type="ChEBI" id="CHEBI:15378"/>
        <dbReference type="ChEBI" id="CHEBI:30616"/>
        <dbReference type="ChEBI" id="CHEBI:43474"/>
        <dbReference type="ChEBI" id="CHEBI:456216"/>
        <dbReference type="EC" id="5.6.2.4"/>
    </reaction>
</comment>
<dbReference type="SMART" id="SM00490">
    <property type="entry name" value="HELICc"/>
    <property type="match status" value="1"/>
</dbReference>
<dbReference type="SUPFAM" id="SSF52540">
    <property type="entry name" value="P-loop containing nucleoside triphosphate hydrolases"/>
    <property type="match status" value="2"/>
</dbReference>
<reference evidence="16 17" key="1">
    <citation type="submission" date="2019-06" db="EMBL/GenBank/DDBJ databases">
        <title>Metagenome assembled Genome of Spiribacter salinus SL48-SHIP from the microbial mat of Salt Lake 48 (Novosibirsk region, Russia).</title>
        <authorList>
            <person name="Shipova A."/>
            <person name="Rozanov A.S."/>
            <person name="Bryanskaya A.V."/>
            <person name="Peltek S.E."/>
        </authorList>
    </citation>
    <scope>NUCLEOTIDE SEQUENCE [LARGE SCALE GENOMIC DNA]</scope>
    <source>
        <strain evidence="16">SL48-SHIP-2</strain>
    </source>
</reference>
<dbReference type="STRING" id="1260251.SPISAL_01225"/>
<dbReference type="GO" id="GO:0043138">
    <property type="term" value="F:3'-5' DNA helicase activity"/>
    <property type="evidence" value="ECO:0007669"/>
    <property type="project" value="UniProtKB-EC"/>
</dbReference>
<keyword evidence="7 12" id="KW-0862">Zinc</keyword>
<feature type="binding site" evidence="12">
    <location>
        <position position="448"/>
    </location>
    <ligand>
        <name>Zn(2+)</name>
        <dbReference type="ChEBI" id="CHEBI:29105"/>
        <label>2</label>
    </ligand>
</feature>
<dbReference type="GO" id="GO:0005524">
    <property type="term" value="F:ATP binding"/>
    <property type="evidence" value="ECO:0007669"/>
    <property type="project" value="UniProtKB-UniRule"/>
</dbReference>
<dbReference type="NCBIfam" id="NF004065">
    <property type="entry name" value="PRK05580.1-1"/>
    <property type="match status" value="1"/>
</dbReference>
<comment type="subunit">
    <text evidence="12">Component of the replication restart primosome.</text>
</comment>
<name>A0A540VSR6_9GAMM</name>
<feature type="binding site" evidence="12">
    <location>
        <position position="466"/>
    </location>
    <ligand>
        <name>Zn(2+)</name>
        <dbReference type="ChEBI" id="CHEBI:29105"/>
        <label>2</label>
    </ligand>
</feature>
<dbReference type="FunFam" id="3.40.1440.60:FF:000001">
    <property type="entry name" value="Primosomal protein N"/>
    <property type="match status" value="1"/>
</dbReference>
<gene>
    <name evidence="12" type="primary">priA</name>
    <name evidence="16" type="ORF">FKY71_06760</name>
</gene>
<dbReference type="NCBIfam" id="NF004067">
    <property type="entry name" value="PRK05580.1-4"/>
    <property type="match status" value="1"/>
</dbReference>
<keyword evidence="4 12" id="KW-0547">Nucleotide-binding</keyword>
<evidence type="ECO:0000256" key="11">
    <source>
        <dbReference type="ARBA" id="ARBA00048988"/>
    </source>
</evidence>
<feature type="domain" description="Helicase ATP-binding" evidence="14">
    <location>
        <begin position="211"/>
        <end position="377"/>
    </location>
</feature>
<dbReference type="GO" id="GO:0006302">
    <property type="term" value="P:double-strand break repair"/>
    <property type="evidence" value="ECO:0007669"/>
    <property type="project" value="InterPro"/>
</dbReference>
<comment type="similarity">
    <text evidence="12">Belongs to the helicase family. PriA subfamily.</text>
</comment>
<dbReference type="NCBIfam" id="TIGR00595">
    <property type="entry name" value="priA"/>
    <property type="match status" value="1"/>
</dbReference>
<dbReference type="PANTHER" id="PTHR30580:SF0">
    <property type="entry name" value="PRIMOSOMAL PROTEIN N"/>
    <property type="match status" value="1"/>
</dbReference>
<keyword evidence="3 12" id="KW-0479">Metal-binding</keyword>
<feature type="binding site" evidence="12">
    <location>
        <position position="436"/>
    </location>
    <ligand>
        <name>Zn(2+)</name>
        <dbReference type="ChEBI" id="CHEBI:29105"/>
        <label>1</label>
    </ligand>
</feature>
<evidence type="ECO:0000256" key="2">
    <source>
        <dbReference type="ARBA" id="ARBA00022705"/>
    </source>
</evidence>
<evidence type="ECO:0000256" key="3">
    <source>
        <dbReference type="ARBA" id="ARBA00022723"/>
    </source>
</evidence>
<dbReference type="CDD" id="cd17929">
    <property type="entry name" value="DEXHc_priA"/>
    <property type="match status" value="1"/>
</dbReference>
<dbReference type="HAMAP" id="MF_00983">
    <property type="entry name" value="PriA"/>
    <property type="match status" value="1"/>
</dbReference>
<keyword evidence="6 12" id="KW-0347">Helicase</keyword>
<dbReference type="GO" id="GO:0006269">
    <property type="term" value="P:DNA replication, synthesis of primer"/>
    <property type="evidence" value="ECO:0007669"/>
    <property type="project" value="UniProtKB-KW"/>
</dbReference>
<dbReference type="Gene3D" id="3.40.50.300">
    <property type="entry name" value="P-loop containing nucleotide triphosphate hydrolases"/>
    <property type="match status" value="2"/>
</dbReference>
<feature type="region of interest" description="Disordered" evidence="13">
    <location>
        <begin position="193"/>
        <end position="212"/>
    </location>
</feature>
<dbReference type="Pfam" id="PF18074">
    <property type="entry name" value="PriA_C"/>
    <property type="match status" value="1"/>
</dbReference>
<dbReference type="Proteomes" id="UP000315400">
    <property type="component" value="Unassembled WGS sequence"/>
</dbReference>
<organism evidence="16 17">
    <name type="scientific">Spiribacter salinus</name>
    <dbReference type="NCBI Taxonomy" id="1335746"/>
    <lineage>
        <taxon>Bacteria</taxon>
        <taxon>Pseudomonadati</taxon>
        <taxon>Pseudomonadota</taxon>
        <taxon>Gammaproteobacteria</taxon>
        <taxon>Chromatiales</taxon>
        <taxon>Ectothiorhodospiraceae</taxon>
        <taxon>Spiribacter</taxon>
    </lineage>
</organism>
<dbReference type="InterPro" id="IPR001650">
    <property type="entry name" value="Helicase_C-like"/>
</dbReference>
<feature type="binding site" evidence="12">
    <location>
        <position position="439"/>
    </location>
    <ligand>
        <name>Zn(2+)</name>
        <dbReference type="ChEBI" id="CHEBI:29105"/>
        <label>1</label>
    </ligand>
</feature>
<dbReference type="InterPro" id="IPR042115">
    <property type="entry name" value="PriA_3primeBD_sf"/>
</dbReference>
<dbReference type="InterPro" id="IPR027417">
    <property type="entry name" value="P-loop_NTPase"/>
</dbReference>
<dbReference type="PROSITE" id="PS51194">
    <property type="entry name" value="HELICASE_CTER"/>
    <property type="match status" value="1"/>
</dbReference>
<evidence type="ECO:0000313" key="17">
    <source>
        <dbReference type="Proteomes" id="UP000315400"/>
    </source>
</evidence>
<evidence type="ECO:0000259" key="14">
    <source>
        <dbReference type="PROSITE" id="PS51192"/>
    </source>
</evidence>
<comment type="cofactor">
    <cofactor evidence="12">
        <name>Zn(2+)</name>
        <dbReference type="ChEBI" id="CHEBI:29105"/>
    </cofactor>
    <text evidence="12">Binds 2 zinc ions per subunit.</text>
</comment>
<dbReference type="EC" id="5.6.2.4" evidence="12"/>
<dbReference type="InterPro" id="IPR014001">
    <property type="entry name" value="Helicase_ATP-bd"/>
</dbReference>
<evidence type="ECO:0000256" key="1">
    <source>
        <dbReference type="ARBA" id="ARBA00022515"/>
    </source>
</evidence>
<dbReference type="InterPro" id="IPR041236">
    <property type="entry name" value="PriA_C"/>
</dbReference>
<keyword evidence="5 12" id="KW-0378">Hydrolase</keyword>
<evidence type="ECO:0000259" key="15">
    <source>
        <dbReference type="PROSITE" id="PS51194"/>
    </source>
</evidence>
<keyword evidence="10 12" id="KW-0413">Isomerase</keyword>
<evidence type="ECO:0000256" key="10">
    <source>
        <dbReference type="ARBA" id="ARBA00023235"/>
    </source>
</evidence>
<evidence type="ECO:0000256" key="5">
    <source>
        <dbReference type="ARBA" id="ARBA00022801"/>
    </source>
</evidence>
<feature type="domain" description="Helicase C-terminal" evidence="15">
    <location>
        <begin position="447"/>
        <end position="628"/>
    </location>
</feature>
<dbReference type="InterPro" id="IPR011545">
    <property type="entry name" value="DEAD/DEAH_box_helicase_dom"/>
</dbReference>
<evidence type="ECO:0000256" key="4">
    <source>
        <dbReference type="ARBA" id="ARBA00022741"/>
    </source>
</evidence>
<dbReference type="InterPro" id="IPR041222">
    <property type="entry name" value="PriA_3primeBD"/>
</dbReference>
<comment type="function">
    <text evidence="12">Initiates the restart of stalled replication forks, which reloads the replicative helicase on sites other than the origin of replication. Recognizes and binds to abandoned replication forks and remodels them to uncover a helicase loading site. Promotes assembly of the primosome at these replication forks.</text>
</comment>
<feature type="binding site" evidence="12">
    <location>
        <position position="445"/>
    </location>
    <ligand>
        <name>Zn(2+)</name>
        <dbReference type="ChEBI" id="CHEBI:29105"/>
        <label>2</label>
    </ligand>
</feature>
<accession>A0A540VSR6</accession>
<dbReference type="Pfam" id="PF18319">
    <property type="entry name" value="Zn_ribbon_PriA"/>
    <property type="match status" value="1"/>
</dbReference>
<dbReference type="Pfam" id="PF00271">
    <property type="entry name" value="Helicase_C"/>
    <property type="match status" value="1"/>
</dbReference>
<sequence>MAQTIPVAVSGPFPRSLDYLPPETDAPPVVGARVRVPLGRRQMVGVVTGPPRDPGLAGHRLRQITQVLDVQPLLDSELLGLISWSARYYHHPIGDCIATALPARLRQGYPAEPASETRWQLTPAGDEADIEALRRRAPRQATLLDALRSTDDLPAGQLAGLGGDARGALQRLVERGYATAVERADYGLITGRGTEGPPALNPEQAQAASALQPGAGHQVTLVDGVTGSGKTEVYLDAIARATAMGLQSLVIVPEIGLTPQLVSRFQARLSAKIAVLHSGLADGERLNAWLAAGSGAADVIIGTRSAVFAPLRRPGLIIVDEEHDASLKQQEGFRYSARDLAVMRAHRLECPIAMGTATPSLESLANARAGRYAHYRLTERAGNARPPQLRLLDMRGQPTTEGLSAPLLSTVRQHLDNDGQVLLFLNRRGFSPTLICHECGWLAECDRCDARYTYHRGRSRLHCHHCDRETPVPSVCPSCNSVDLRPLGLGTERIEGALQAALPDTPMVRIDRDSTRQRGRFEQHMAAAQRGEARLLLGTQMLAKGHHLPAVTLVAIIDADQGLFGADFRSPERLAQLVIQVAGRAGRAERAGEVVIQTHQPEHPLLQTLIHGGYPAFAEAALTEREAAGLPPTRAMALIRAEAPGQTPPLNFLKAAAATLPTDSSVEVLGPYPSPMERRAGRYRAQLMLQANQRGTLQALLTDWLPGVSALPMARRVRWSVDVDPAEML</sequence>
<feature type="binding site" evidence="12">
    <location>
        <position position="476"/>
    </location>
    <ligand>
        <name>Zn(2+)</name>
        <dbReference type="ChEBI" id="CHEBI:29105"/>
        <label>1</label>
    </ligand>
</feature>